<dbReference type="Gene3D" id="3.40.190.10">
    <property type="entry name" value="Periplasmic binding protein-like II"/>
    <property type="match status" value="2"/>
</dbReference>
<evidence type="ECO:0000256" key="3">
    <source>
        <dbReference type="SAM" id="SignalP"/>
    </source>
</evidence>
<dbReference type="InterPro" id="IPR006059">
    <property type="entry name" value="SBP"/>
</dbReference>
<evidence type="ECO:0000313" key="5">
    <source>
        <dbReference type="Proteomes" id="UP001323798"/>
    </source>
</evidence>
<organism evidence="4 5">
    <name type="scientific">Microbacterium rhizosphaerae</name>
    <dbReference type="NCBI Taxonomy" id="1678237"/>
    <lineage>
        <taxon>Bacteria</taxon>
        <taxon>Bacillati</taxon>
        <taxon>Actinomycetota</taxon>
        <taxon>Actinomycetes</taxon>
        <taxon>Micrococcales</taxon>
        <taxon>Microbacteriaceae</taxon>
        <taxon>Microbacterium</taxon>
    </lineage>
</organism>
<dbReference type="Proteomes" id="UP001323798">
    <property type="component" value="Chromosome"/>
</dbReference>
<evidence type="ECO:0000256" key="2">
    <source>
        <dbReference type="ARBA" id="ARBA00022448"/>
    </source>
</evidence>
<keyword evidence="5" id="KW-1185">Reference proteome</keyword>
<dbReference type="SUPFAM" id="SSF53850">
    <property type="entry name" value="Periplasmic binding protein-like II"/>
    <property type="match status" value="1"/>
</dbReference>
<dbReference type="Pfam" id="PF01547">
    <property type="entry name" value="SBP_bac_1"/>
    <property type="match status" value="1"/>
</dbReference>
<feature type="chain" id="PRO_5045938068" evidence="3">
    <location>
        <begin position="30"/>
        <end position="421"/>
    </location>
</feature>
<accession>A0ABZ0SM75</accession>
<dbReference type="InterPro" id="IPR050490">
    <property type="entry name" value="Bact_solute-bd_prot1"/>
</dbReference>
<gene>
    <name evidence="4" type="ORF">SM116_02005</name>
</gene>
<proteinExistence type="inferred from homology"/>
<evidence type="ECO:0000256" key="1">
    <source>
        <dbReference type="ARBA" id="ARBA00008520"/>
    </source>
</evidence>
<dbReference type="RefSeq" id="WP_320942797.1">
    <property type="nucleotide sequence ID" value="NZ_BAABEU010000003.1"/>
</dbReference>
<comment type="similarity">
    <text evidence="1">Belongs to the bacterial solute-binding protein 1 family.</text>
</comment>
<protein>
    <submittedName>
        <fullName evidence="4">Extracellular solute-binding protein</fullName>
    </submittedName>
</protein>
<sequence>MITRRFTVTAAAGLAAVGLVLTGCSSAGSAPASKAPQEKVELSMLVNITPNLTQAYWNALVGPFEAANPNISVKIVMPVNGVGKTLPTLLASGDVPDVVETLTPNATLAPELVDLSKYTWAKKGPLADQYKMDGKNLVAGVGFQLQGTIFYNKKAFQDAGITAPPKTMEEFEADLKKLKDAGWTPIQSGGEWMSQLALQYTGIPTVLGKDPDWYKHISSGDKKWSDTYSTAVKRYASWVKDGYIPADAVGVKYADAEASFLAGKAAMYPMGAWFSAAEAKATSKPEIGVFAAPAESGVKTPAQIANMANPYIIMKASKHQDAAAKLVEYLVTDKAAVISQLQADGNFRTGYEYKTTPLGDELQKIIADTPAKAFTPSGDGYGERTVAPGYNAELNTEAQALMTGESADAMLKAMDDWFAAQ</sequence>
<feature type="signal peptide" evidence="3">
    <location>
        <begin position="1"/>
        <end position="29"/>
    </location>
</feature>
<keyword evidence="2" id="KW-0813">Transport</keyword>
<reference evidence="4 5" key="1">
    <citation type="submission" date="2023-11" db="EMBL/GenBank/DDBJ databases">
        <title>Genome sequence of Microbacterium rhizosphaerae KACC 19337.</title>
        <authorList>
            <person name="Choi H."/>
            <person name="Kim S."/>
            <person name="Kim Y."/>
            <person name="Kwon S.-W."/>
            <person name="Heo J."/>
        </authorList>
    </citation>
    <scope>NUCLEOTIDE SEQUENCE [LARGE SCALE GENOMIC DNA]</scope>
    <source>
        <strain evidence="4 5">KACC 19337</strain>
    </source>
</reference>
<keyword evidence="3" id="KW-0732">Signal</keyword>
<name>A0ABZ0SM75_9MICO</name>
<dbReference type="PANTHER" id="PTHR43649:SF29">
    <property type="entry name" value="OSMOPROTECTIVE COMPOUNDS-BINDING PROTEIN GGTB"/>
    <property type="match status" value="1"/>
</dbReference>
<dbReference type="PROSITE" id="PS51257">
    <property type="entry name" value="PROKAR_LIPOPROTEIN"/>
    <property type="match status" value="1"/>
</dbReference>
<evidence type="ECO:0000313" key="4">
    <source>
        <dbReference type="EMBL" id="WPR90084.1"/>
    </source>
</evidence>
<dbReference type="EMBL" id="CP139368">
    <property type="protein sequence ID" value="WPR90084.1"/>
    <property type="molecule type" value="Genomic_DNA"/>
</dbReference>
<dbReference type="PANTHER" id="PTHR43649">
    <property type="entry name" value="ARABINOSE-BINDING PROTEIN-RELATED"/>
    <property type="match status" value="1"/>
</dbReference>